<evidence type="ECO:0000313" key="5">
    <source>
        <dbReference type="EMBL" id="GMI25050.1"/>
    </source>
</evidence>
<dbReference type="SUPFAM" id="SSF56059">
    <property type="entry name" value="Glutathione synthetase ATP-binding domain-like"/>
    <property type="match status" value="1"/>
</dbReference>
<dbReference type="PROSITE" id="PS51221">
    <property type="entry name" value="TTL"/>
    <property type="match status" value="1"/>
</dbReference>
<feature type="compositionally biased region" description="Low complexity" evidence="4">
    <location>
        <begin position="637"/>
        <end position="652"/>
    </location>
</feature>
<name>A0ABQ6MES7_9STRA</name>
<sequence length="976" mass="105764">MAAKPGAKPKARRARKKIDAVTFFAGDVCRYECVKSAARNQSFALVPESASASAKASCNVWWIDTATVGEYLGLIKPWQRINHFPGMTNIARKGRMAQNLDAMRKRFPKDYAFCPRSYVLPADASAFRENFDSKGKSSRTFIVKPDAGCQGRGIYLTRKCAEVDTTAACVAQHYISRPLLIDAKKFDLRIYVLVTSCKPLRMYLFKDGLVRLCTEDYVKPNESNLSDRRMHLTNYAINKNSEKFEQNDGDGGEDASKRSIAWLKEHLAAEHGEAKVTTMWNKVGNICVKTVMSILPVLVREYDNKFGTGDRSGAPPESDDHTCNVLGQYETRADESRPSTVNSVASGSTAVSQATSAATSEASSSDEEDSDASDEDGSDASDNESEEEGKTSSSASKSQPALHPTKSAEEIEPPLSGTISGSHCFEVLGLDIMLDQKLRPYLIECNHLPSFGTDSPLDEEIKSRVLDQTMSVVASTANKNDQKVFKEQKKRESDKRLLGGGARGGHPNQENRKPSIAFGGMAPPPPQPPAGGALRRKLESAIANANASSMSASAPNVLATGVVVDEEDYERAKARVGAIYELHAPDKVGKVSALLNKYKGNERWLITQVEQKYNVKPTDIIGGTGGEEKLASEDLEVQSVESGEGESVVVGDGAEEEEEEEEDEDEEEGGGESGEDEEEEADSDYEEGEEEEDDDEEEEDEEEEDEEGGGGEDELEGEEEEEEVDEQEPESEVPVETDPWVEDEDENLFDFDRIYPVPASRQHIKHPNYAALKAFVFEQDVKRQMRLKAPLQQRKTQTAADYEMFTPHSDFGSNHYHGSRADSWISGNAFGRKALDGASSVSSTPKAAPTAKQVEAADRLSRGFSTKAKKKSAPQEPSDSSWYLSERVLKAAANAKEQRKRIEVNAQKSAEVAVKPVVFDFTSDFGGGGGGAGGAGTGGGFGGAGGGLGGGGGNSSSGTNLKMALGNIGSSTFQFN</sequence>
<feature type="region of interest" description="Disordered" evidence="4">
    <location>
        <begin position="617"/>
        <end position="747"/>
    </location>
</feature>
<feature type="compositionally biased region" description="Basic and acidic residues" evidence="4">
    <location>
        <begin position="480"/>
        <end position="497"/>
    </location>
</feature>
<protein>
    <submittedName>
        <fullName evidence="5">Uncharacterized protein</fullName>
    </submittedName>
</protein>
<keyword evidence="6" id="KW-1185">Reference proteome</keyword>
<organism evidence="5 6">
    <name type="scientific">Tetraparma gracilis</name>
    <dbReference type="NCBI Taxonomy" id="2962635"/>
    <lineage>
        <taxon>Eukaryota</taxon>
        <taxon>Sar</taxon>
        <taxon>Stramenopiles</taxon>
        <taxon>Ochrophyta</taxon>
        <taxon>Bolidophyceae</taxon>
        <taxon>Parmales</taxon>
        <taxon>Triparmaceae</taxon>
        <taxon>Tetraparma</taxon>
    </lineage>
</organism>
<feature type="compositionally biased region" description="Acidic residues" evidence="4">
    <location>
        <begin position="653"/>
        <end position="747"/>
    </location>
</feature>
<evidence type="ECO:0000256" key="3">
    <source>
        <dbReference type="ARBA" id="ARBA00022840"/>
    </source>
</evidence>
<dbReference type="PANTHER" id="PTHR12241:SF147">
    <property type="entry name" value="TUBULIN POLYGLUTAMYLASE TTLL7"/>
    <property type="match status" value="1"/>
</dbReference>
<dbReference type="EMBL" id="BRYB01002762">
    <property type="protein sequence ID" value="GMI25050.1"/>
    <property type="molecule type" value="Genomic_DNA"/>
</dbReference>
<evidence type="ECO:0000313" key="6">
    <source>
        <dbReference type="Proteomes" id="UP001165060"/>
    </source>
</evidence>
<evidence type="ECO:0000256" key="2">
    <source>
        <dbReference type="ARBA" id="ARBA00022741"/>
    </source>
</evidence>
<reference evidence="5 6" key="1">
    <citation type="journal article" date="2023" name="Commun. Biol.">
        <title>Genome analysis of Parmales, the sister group of diatoms, reveals the evolutionary specialization of diatoms from phago-mixotrophs to photoautotrophs.</title>
        <authorList>
            <person name="Ban H."/>
            <person name="Sato S."/>
            <person name="Yoshikawa S."/>
            <person name="Yamada K."/>
            <person name="Nakamura Y."/>
            <person name="Ichinomiya M."/>
            <person name="Sato N."/>
            <person name="Blanc-Mathieu R."/>
            <person name="Endo H."/>
            <person name="Kuwata A."/>
            <person name="Ogata H."/>
        </authorList>
    </citation>
    <scope>NUCLEOTIDE SEQUENCE [LARGE SCALE GENOMIC DNA]</scope>
</reference>
<proteinExistence type="predicted"/>
<keyword evidence="1" id="KW-0436">Ligase</keyword>
<evidence type="ECO:0000256" key="1">
    <source>
        <dbReference type="ARBA" id="ARBA00022598"/>
    </source>
</evidence>
<dbReference type="PANTHER" id="PTHR12241">
    <property type="entry name" value="TUBULIN POLYGLUTAMYLASE"/>
    <property type="match status" value="1"/>
</dbReference>
<dbReference type="InterPro" id="IPR004344">
    <property type="entry name" value="TTL/TTLL_fam"/>
</dbReference>
<accession>A0ABQ6MES7</accession>
<comment type="caution">
    <text evidence="5">The sequence shown here is derived from an EMBL/GenBank/DDBJ whole genome shotgun (WGS) entry which is preliminary data.</text>
</comment>
<dbReference type="Gene3D" id="3.30.470.20">
    <property type="entry name" value="ATP-grasp fold, B domain"/>
    <property type="match status" value="2"/>
</dbReference>
<gene>
    <name evidence="5" type="ORF">TeGR_g1012</name>
</gene>
<feature type="region of interest" description="Disordered" evidence="4">
    <location>
        <begin position="477"/>
        <end position="533"/>
    </location>
</feature>
<keyword evidence="2" id="KW-0547">Nucleotide-binding</keyword>
<feature type="compositionally biased region" description="Acidic residues" evidence="4">
    <location>
        <begin position="364"/>
        <end position="387"/>
    </location>
</feature>
<feature type="region of interest" description="Disordered" evidence="4">
    <location>
        <begin position="836"/>
        <end position="881"/>
    </location>
</feature>
<dbReference type="Pfam" id="PF03133">
    <property type="entry name" value="TTL"/>
    <property type="match status" value="2"/>
</dbReference>
<dbReference type="Proteomes" id="UP001165060">
    <property type="component" value="Unassembled WGS sequence"/>
</dbReference>
<feature type="region of interest" description="Disordered" evidence="4">
    <location>
        <begin position="330"/>
        <end position="417"/>
    </location>
</feature>
<feature type="compositionally biased region" description="Low complexity" evidence="4">
    <location>
        <begin position="343"/>
        <end position="363"/>
    </location>
</feature>
<evidence type="ECO:0000256" key="4">
    <source>
        <dbReference type="SAM" id="MobiDB-lite"/>
    </source>
</evidence>
<keyword evidence="3" id="KW-0067">ATP-binding</keyword>